<sequence>MREPATTLSAQLPCPHCRASITYYDVQGSTHYGCPECYTFFKYEGEGPAQELRRFRDVPRVAPALPLGLVGTLPDGLLYRVVGHLLRKEASSAARWLEYVLFNPTAGYAQLAVYEGHWIFIRPDKLSYHVNPGSAGSYAFVEAEGATYNLYNKYSPRTLYAVGEFDYNILDDDKLSVSEFIAPPLMLVQEKTKGQPTAWYRAEHIEPAAVAAAFGVEQNKLPYRNGTGAIQPAPGGAAWAVLRPLTLWLLLLVVLTQAALLVLRPERQVLSQNFSSGIGSTPNPNMVVQNNALVLVSESFPIEGPTAVEVELRAEVDNSWIELPVSMVNEQTGQSYEFTKSIEYYHGYEGGENWSEGSVEGDAVLGPVPSGRYHLNVYPTSENNRPVSFTLRVTQNATLTSNVLLVLAALLIWPGILAWRRHAHEESRWSQSDYDPKQND</sequence>
<evidence type="ECO:0000313" key="2">
    <source>
        <dbReference type="EMBL" id="RYU79430.1"/>
    </source>
</evidence>
<accession>A0A4Q5LBN8</accession>
<reference evidence="2 3" key="1">
    <citation type="submission" date="2019-02" db="EMBL/GenBank/DDBJ databases">
        <title>Bacterial novel species isolated from soil.</title>
        <authorList>
            <person name="Jung H.-Y."/>
        </authorList>
    </citation>
    <scope>NUCLEOTIDE SEQUENCE [LARGE SCALE GENOMIC DNA]</scope>
    <source>
        <strain evidence="2 3">1-3-3-3</strain>
    </source>
</reference>
<dbReference type="OrthoDB" id="713199at2"/>
<name>A0A4Q5LBN8_9BACT</name>
<dbReference type="EMBL" id="SEWE01000019">
    <property type="protein sequence ID" value="RYU79430.1"/>
    <property type="molecule type" value="Genomic_DNA"/>
</dbReference>
<keyword evidence="1" id="KW-1133">Transmembrane helix</keyword>
<keyword evidence="1" id="KW-0472">Membrane</keyword>
<gene>
    <name evidence="2" type="ORF">EWM57_10810</name>
</gene>
<dbReference type="RefSeq" id="WP_129921156.1">
    <property type="nucleotide sequence ID" value="NZ_SEWE01000019.1"/>
</dbReference>
<dbReference type="Proteomes" id="UP000294155">
    <property type="component" value="Unassembled WGS sequence"/>
</dbReference>
<keyword evidence="3" id="KW-1185">Reference proteome</keyword>
<evidence type="ECO:0000256" key="1">
    <source>
        <dbReference type="SAM" id="Phobius"/>
    </source>
</evidence>
<proteinExistence type="predicted"/>
<evidence type="ECO:0000313" key="3">
    <source>
        <dbReference type="Proteomes" id="UP000294155"/>
    </source>
</evidence>
<organism evidence="2 3">
    <name type="scientific">Hymenobacter persicinus</name>
    <dbReference type="NCBI Taxonomy" id="2025506"/>
    <lineage>
        <taxon>Bacteria</taxon>
        <taxon>Pseudomonadati</taxon>
        <taxon>Bacteroidota</taxon>
        <taxon>Cytophagia</taxon>
        <taxon>Cytophagales</taxon>
        <taxon>Hymenobacteraceae</taxon>
        <taxon>Hymenobacter</taxon>
    </lineage>
</organism>
<keyword evidence="1" id="KW-0812">Transmembrane</keyword>
<comment type="caution">
    <text evidence="2">The sequence shown here is derived from an EMBL/GenBank/DDBJ whole genome shotgun (WGS) entry which is preliminary data.</text>
</comment>
<dbReference type="AlphaFoldDB" id="A0A4Q5LBN8"/>
<feature type="transmembrane region" description="Helical" evidence="1">
    <location>
        <begin position="399"/>
        <end position="419"/>
    </location>
</feature>
<protein>
    <submittedName>
        <fullName evidence="2">DUF4178 domain-containing protein</fullName>
    </submittedName>
</protein>